<feature type="region of interest" description="Disordered" evidence="2">
    <location>
        <begin position="567"/>
        <end position="588"/>
    </location>
</feature>
<accession>A0ABT2MWF3</accession>
<feature type="coiled-coil region" evidence="1">
    <location>
        <begin position="309"/>
        <end position="336"/>
    </location>
</feature>
<gene>
    <name evidence="4" type="ORF">NG799_22495</name>
</gene>
<feature type="domain" description="Transposase IS4-like" evidence="3">
    <location>
        <begin position="154"/>
        <end position="455"/>
    </location>
</feature>
<evidence type="ECO:0000256" key="1">
    <source>
        <dbReference type="SAM" id="Coils"/>
    </source>
</evidence>
<dbReference type="InterPro" id="IPR047654">
    <property type="entry name" value="IS1634_transpos"/>
</dbReference>
<dbReference type="PANTHER" id="PTHR34614">
    <property type="match status" value="1"/>
</dbReference>
<sequence>MNNNEEFDVERVDDIPVLLAVLERMGIQPLLDKHFMTHGNWQGISLGWVAVVWLSYILSQADHRLSHVQSWAENRLETLSISTGTAIRALDLSDDRLQAVLRYLSDSLHWEKFEQELGGNLIQAYDLKAERVRLDPTTASSYCGVNEQGLFQYGYSKDHRPDLAQIKVMLATLDPLGMPVATDIVAGNKADDPLYCPAITRVRETLKKTGLLYVGDSKMGAMQTRWFIHEQGDYYLVPLSATQIPESVLTSYLMEREQTAQELTEVYRDLDSGEPTKIAEAFEIEVEQMAEFEGNKINWKERHLVVRSIKIANAAQNSLKERVQQAQLELEQLNQPRKGKKRLIGLSSYQNEVERIIEKYQVEGLLNVEYATERKISQRRAYKGQPAQIIKEELVTLSVQVLSEALTQKLTSCSWRVYATNSPSEQLSVTDGVLVYRDEYLVEKGFGRMKGFPLSLTPMYLQREDHIIGLIRLLSIGLRLLTLLEFEMRRSLSKNDEKISGIYPGNPKRKTARPSSELLLAAFKEISLVSVPIALGGNRYLTKFSPIHQQILIRLNIPLKIYTNLADDEGPPPSTSGEPSVMVSHLRE</sequence>
<keyword evidence="5" id="KW-1185">Reference proteome</keyword>
<evidence type="ECO:0000313" key="4">
    <source>
        <dbReference type="EMBL" id="MCT7969087.1"/>
    </source>
</evidence>
<comment type="caution">
    <text evidence="4">The sequence shown here is derived from an EMBL/GenBank/DDBJ whole genome shotgun (WGS) entry which is preliminary data.</text>
</comment>
<dbReference type="RefSeq" id="WP_368008562.1">
    <property type="nucleotide sequence ID" value="NZ_JAMXFF010000042.1"/>
</dbReference>
<evidence type="ECO:0000256" key="2">
    <source>
        <dbReference type="SAM" id="MobiDB-lite"/>
    </source>
</evidence>
<organism evidence="4 5">
    <name type="scientific">Laspinema palackyanum D2a</name>
    <dbReference type="NCBI Taxonomy" id="2953684"/>
    <lineage>
        <taxon>Bacteria</taxon>
        <taxon>Bacillati</taxon>
        <taxon>Cyanobacteriota</taxon>
        <taxon>Cyanophyceae</taxon>
        <taxon>Oscillatoriophycideae</taxon>
        <taxon>Oscillatoriales</taxon>
        <taxon>Laspinemataceae</taxon>
        <taxon>Laspinema</taxon>
        <taxon>Laspinema palackyanum</taxon>
    </lineage>
</organism>
<name>A0ABT2MWF3_9CYAN</name>
<proteinExistence type="predicted"/>
<dbReference type="Proteomes" id="UP001525890">
    <property type="component" value="Unassembled WGS sequence"/>
</dbReference>
<dbReference type="InterPro" id="IPR002559">
    <property type="entry name" value="Transposase_11"/>
</dbReference>
<dbReference type="EMBL" id="JAMXFF010000042">
    <property type="protein sequence ID" value="MCT7969087.1"/>
    <property type="molecule type" value="Genomic_DNA"/>
</dbReference>
<evidence type="ECO:0000313" key="5">
    <source>
        <dbReference type="Proteomes" id="UP001525890"/>
    </source>
</evidence>
<dbReference type="NCBIfam" id="NF033559">
    <property type="entry name" value="transpos_IS1634"/>
    <property type="match status" value="1"/>
</dbReference>
<evidence type="ECO:0000259" key="3">
    <source>
        <dbReference type="Pfam" id="PF01609"/>
    </source>
</evidence>
<keyword evidence="1" id="KW-0175">Coiled coil</keyword>
<reference evidence="4 5" key="1">
    <citation type="journal article" date="2022" name="Front. Microbiol.">
        <title>High genomic differentiation and limited gene flow indicate recent cryptic speciation within the genus Laspinema (cyanobacteria).</title>
        <authorList>
            <person name="Stanojkovic A."/>
            <person name="Skoupy S."/>
            <person name="Skaloud P."/>
            <person name="Dvorak P."/>
        </authorList>
    </citation>
    <scope>NUCLEOTIDE SEQUENCE [LARGE SCALE GENOMIC DNA]</scope>
    <source>
        <strain evidence="4 5">D2a</strain>
    </source>
</reference>
<dbReference type="PANTHER" id="PTHR34614:SF2">
    <property type="entry name" value="TRANSPOSASE IS4-LIKE DOMAIN-CONTAINING PROTEIN"/>
    <property type="match status" value="1"/>
</dbReference>
<protein>
    <submittedName>
        <fullName evidence="4">IS1634 family transposase</fullName>
    </submittedName>
</protein>
<dbReference type="Pfam" id="PF01609">
    <property type="entry name" value="DDE_Tnp_1"/>
    <property type="match status" value="1"/>
</dbReference>